<dbReference type="GO" id="GO:0043161">
    <property type="term" value="P:proteasome-mediated ubiquitin-dependent protein catabolic process"/>
    <property type="evidence" value="ECO:0007669"/>
    <property type="project" value="TreeGrafter"/>
</dbReference>
<dbReference type="GO" id="GO:0016567">
    <property type="term" value="P:protein ubiquitination"/>
    <property type="evidence" value="ECO:0007669"/>
    <property type="project" value="UniProtKB-UniPathway"/>
</dbReference>
<dbReference type="GO" id="GO:0061630">
    <property type="term" value="F:ubiquitin protein ligase activity"/>
    <property type="evidence" value="ECO:0007669"/>
    <property type="project" value="UniProtKB-EC"/>
</dbReference>
<evidence type="ECO:0000259" key="11">
    <source>
        <dbReference type="PROSITE" id="PS50089"/>
    </source>
</evidence>
<evidence type="ECO:0000256" key="7">
    <source>
        <dbReference type="ARBA" id="ARBA00022786"/>
    </source>
</evidence>
<dbReference type="PANTHER" id="PTHR45877:SF2">
    <property type="entry name" value="E3 UBIQUITIN-PROTEIN LIGASE SINA-RELATED"/>
    <property type="match status" value="1"/>
</dbReference>
<dbReference type="PANTHER" id="PTHR45877">
    <property type="entry name" value="E3 UBIQUITIN-PROTEIN LIGASE SIAH2"/>
    <property type="match status" value="1"/>
</dbReference>
<dbReference type="InterPro" id="IPR013010">
    <property type="entry name" value="Znf_SIAH"/>
</dbReference>
<dbReference type="UniPathway" id="UPA00143"/>
<evidence type="ECO:0000256" key="10">
    <source>
        <dbReference type="RuleBase" id="RU201113"/>
    </source>
</evidence>
<reference evidence="14 15" key="1">
    <citation type="submission" date="2025-04" db="UniProtKB">
        <authorList>
            <consortium name="RefSeq"/>
        </authorList>
    </citation>
    <scope>IDENTIFICATION</scope>
    <source>
        <tissue evidence="14 15">Gonads</tissue>
    </source>
</reference>
<evidence type="ECO:0000256" key="3">
    <source>
        <dbReference type="ARBA" id="ARBA00009119"/>
    </source>
</evidence>
<evidence type="ECO:0000313" key="15">
    <source>
        <dbReference type="RefSeq" id="XP_030749474.1"/>
    </source>
</evidence>
<dbReference type="Gene3D" id="3.30.40.10">
    <property type="entry name" value="Zinc/RING finger domain, C3HC4 (zinc finger)"/>
    <property type="match status" value="2"/>
</dbReference>
<feature type="domain" description="RING-type" evidence="11">
    <location>
        <begin position="15"/>
        <end position="50"/>
    </location>
</feature>
<protein>
    <recommendedName>
        <fullName evidence="10">E3 ubiquitin-protein ligase</fullName>
        <ecNumber evidence="10">2.3.2.27</ecNumber>
    </recommendedName>
</protein>
<keyword evidence="5 10" id="KW-0479">Metal-binding</keyword>
<comment type="catalytic activity">
    <reaction evidence="1 10">
        <text>S-ubiquitinyl-[E2 ubiquitin-conjugating enzyme]-L-cysteine + [acceptor protein]-L-lysine = [E2 ubiquitin-conjugating enzyme]-L-cysteine + N(6)-ubiquitinyl-[acceptor protein]-L-lysine.</text>
        <dbReference type="EC" id="2.3.2.27"/>
    </reaction>
</comment>
<dbReference type="InterPro" id="IPR001841">
    <property type="entry name" value="Znf_RING"/>
</dbReference>
<comment type="domain">
    <text evidence="10">The RING-type zinc finger domain is essential for ubiquitin ligase activity.</text>
</comment>
<accession>A0A6J2XFE8</accession>
<dbReference type="InterPro" id="IPR008974">
    <property type="entry name" value="TRAF-like"/>
</dbReference>
<dbReference type="Pfam" id="PF03145">
    <property type="entry name" value="Sina_TRAF"/>
    <property type="match status" value="1"/>
</dbReference>
<name>A0A6J2XFE8_SITOR</name>
<evidence type="ECO:0000313" key="14">
    <source>
        <dbReference type="RefSeq" id="XP_030749473.1"/>
    </source>
</evidence>
<dbReference type="KEGG" id="soy:115877459"/>
<comment type="pathway">
    <text evidence="2 10">Protein modification; protein ubiquitination.</text>
</comment>
<comment type="similarity">
    <text evidence="3 10">Belongs to the SINA (Seven in absentia) family.</text>
</comment>
<comment type="function">
    <text evidence="10">E3 ubiquitin-protein ligase that mediates ubiquitination and subsequent proteasomal degradation of target proteins. E3 ubiquitin ligases accept ubiquitin from an E2 ubiquitin-conjugating enzyme in the form of a thioester and then directly transfers the ubiquitin to targeted substrates.</text>
</comment>
<dbReference type="InterPro" id="IPR018121">
    <property type="entry name" value="7-in-absentia-prot_TRAF-dom"/>
</dbReference>
<sequence>MASEDLAIIKENLLCPVCTCYMSVPIRQCKTGHSLCDQCFTKVKHCPKCRGPKSTARCFTLEAIASKIILTCRFKDEGCLFSTLGDAMAEHERQCRYGLICCPFKTYDHCKWTGYMKKLENHCMRKHTNNFYSKEKQKFISKSFKEVDSYYYIYVIIHAYDEFFRLTWELDDETGITKWAIYFMGTKEMAEKFTYKIEFTGISNSEYSNTAKNIVWKSPCSVLPDVESVKFVGNDYLMVHRDLLNTFCDENGDLNYTTFIYKSESLKKHRKASEPELERVMKNIKF</sequence>
<dbReference type="GO" id="GO:0031624">
    <property type="term" value="F:ubiquitin conjugating enzyme binding"/>
    <property type="evidence" value="ECO:0007669"/>
    <property type="project" value="TreeGrafter"/>
</dbReference>
<evidence type="ECO:0000259" key="12">
    <source>
        <dbReference type="PROSITE" id="PS51081"/>
    </source>
</evidence>
<dbReference type="RefSeq" id="XP_030749473.1">
    <property type="nucleotide sequence ID" value="XM_030893613.1"/>
</dbReference>
<evidence type="ECO:0000256" key="9">
    <source>
        <dbReference type="PROSITE-ProRule" id="PRU00455"/>
    </source>
</evidence>
<evidence type="ECO:0000313" key="13">
    <source>
        <dbReference type="Proteomes" id="UP000504635"/>
    </source>
</evidence>
<dbReference type="RefSeq" id="XP_030749474.1">
    <property type="nucleotide sequence ID" value="XM_030893614.1"/>
</dbReference>
<dbReference type="AlphaFoldDB" id="A0A6J2XFE8"/>
<dbReference type="Pfam" id="PF21361">
    <property type="entry name" value="Sina_ZnF"/>
    <property type="match status" value="1"/>
</dbReference>
<organism evidence="13 15">
    <name type="scientific">Sitophilus oryzae</name>
    <name type="common">Rice weevil</name>
    <name type="synonym">Curculio oryzae</name>
    <dbReference type="NCBI Taxonomy" id="7048"/>
    <lineage>
        <taxon>Eukaryota</taxon>
        <taxon>Metazoa</taxon>
        <taxon>Ecdysozoa</taxon>
        <taxon>Arthropoda</taxon>
        <taxon>Hexapoda</taxon>
        <taxon>Insecta</taxon>
        <taxon>Pterygota</taxon>
        <taxon>Neoptera</taxon>
        <taxon>Endopterygota</taxon>
        <taxon>Coleoptera</taxon>
        <taxon>Polyphaga</taxon>
        <taxon>Cucujiformia</taxon>
        <taxon>Curculionidae</taxon>
        <taxon>Dryophthorinae</taxon>
        <taxon>Sitophilus</taxon>
    </lineage>
</organism>
<dbReference type="Proteomes" id="UP000504635">
    <property type="component" value="Unplaced"/>
</dbReference>
<dbReference type="PROSITE" id="PS51081">
    <property type="entry name" value="ZF_SIAH"/>
    <property type="match status" value="1"/>
</dbReference>
<feature type="domain" description="SIAH-type" evidence="12">
    <location>
        <begin position="67"/>
        <end position="128"/>
    </location>
</feature>
<comment type="domain">
    <text evidence="10">The SBD domain (substrate-binding domain) mediates the interaction with substrate proteins. It is related to the TRAF family.</text>
</comment>
<evidence type="ECO:0000256" key="5">
    <source>
        <dbReference type="ARBA" id="ARBA00022723"/>
    </source>
</evidence>
<gene>
    <name evidence="14 15" type="primary">LOC115877459</name>
</gene>
<keyword evidence="4" id="KW-0808">Transferase</keyword>
<dbReference type="EC" id="2.3.2.27" evidence="10"/>
<evidence type="ECO:0000256" key="4">
    <source>
        <dbReference type="ARBA" id="ARBA00022679"/>
    </source>
</evidence>
<keyword evidence="13" id="KW-1185">Reference proteome</keyword>
<keyword evidence="8 10" id="KW-0862">Zinc</keyword>
<keyword evidence="6 9" id="KW-0863">Zinc-finger</keyword>
<dbReference type="SUPFAM" id="SSF57850">
    <property type="entry name" value="RING/U-box"/>
    <property type="match status" value="1"/>
</dbReference>
<dbReference type="GO" id="GO:0005737">
    <property type="term" value="C:cytoplasm"/>
    <property type="evidence" value="ECO:0007669"/>
    <property type="project" value="InterPro"/>
</dbReference>
<evidence type="ECO:0000256" key="6">
    <source>
        <dbReference type="ARBA" id="ARBA00022771"/>
    </source>
</evidence>
<dbReference type="SUPFAM" id="SSF49599">
    <property type="entry name" value="TRAF domain-like"/>
    <property type="match status" value="1"/>
</dbReference>
<dbReference type="GO" id="GO:0008270">
    <property type="term" value="F:zinc ion binding"/>
    <property type="evidence" value="ECO:0007669"/>
    <property type="project" value="UniProtKB-KW"/>
</dbReference>
<dbReference type="PROSITE" id="PS50089">
    <property type="entry name" value="ZF_RING_2"/>
    <property type="match status" value="1"/>
</dbReference>
<dbReference type="OrthoDB" id="4788989at2759"/>
<evidence type="ECO:0000256" key="1">
    <source>
        <dbReference type="ARBA" id="ARBA00000900"/>
    </source>
</evidence>
<proteinExistence type="inferred from homology"/>
<dbReference type="InterPro" id="IPR049548">
    <property type="entry name" value="Sina-like_RING"/>
</dbReference>
<evidence type="ECO:0000256" key="2">
    <source>
        <dbReference type="ARBA" id="ARBA00004906"/>
    </source>
</evidence>
<evidence type="ECO:0000256" key="8">
    <source>
        <dbReference type="ARBA" id="ARBA00022833"/>
    </source>
</evidence>
<keyword evidence="7 10" id="KW-0833">Ubl conjugation pathway</keyword>
<dbReference type="InterPro" id="IPR004162">
    <property type="entry name" value="SINA-like_animal"/>
</dbReference>
<dbReference type="InterPro" id="IPR013083">
    <property type="entry name" value="Znf_RING/FYVE/PHD"/>
</dbReference>
<dbReference type="Gene3D" id="2.60.210.10">
    <property type="entry name" value="Apoptosis, Tumor Necrosis Factor Receptor Associated Protein 2, Chain A"/>
    <property type="match status" value="1"/>
</dbReference>
<dbReference type="Pfam" id="PF21362">
    <property type="entry name" value="Sina_RING"/>
    <property type="match status" value="1"/>
</dbReference>
<dbReference type="GeneID" id="115877459"/>